<name>A0A8E0WQ35_9SPHN</name>
<protein>
    <submittedName>
        <fullName evidence="1">Uncharacterized protein</fullName>
    </submittedName>
</protein>
<reference evidence="1 2" key="1">
    <citation type="submission" date="2014-05" db="EMBL/GenBank/DDBJ databases">
        <title>Genome Announcement of Sphingobium lucknowense F2.</title>
        <authorList>
            <person name="Lal R."/>
            <person name="Negi V."/>
            <person name="Lata P."/>
            <person name="Sangwan N."/>
            <person name="Gupta S.K."/>
            <person name="Rao D.L.N."/>
            <person name="Das S."/>
        </authorList>
    </citation>
    <scope>NUCLEOTIDE SEQUENCE [LARGE SCALE GENOMIC DNA]</scope>
    <source>
        <strain evidence="1 2">F2</strain>
    </source>
</reference>
<evidence type="ECO:0000313" key="1">
    <source>
        <dbReference type="EMBL" id="KER35179.1"/>
    </source>
</evidence>
<evidence type="ECO:0000313" key="2">
    <source>
        <dbReference type="Proteomes" id="UP000028135"/>
    </source>
</evidence>
<dbReference type="GeneID" id="29272530"/>
<comment type="caution">
    <text evidence="1">The sequence shown here is derived from an EMBL/GenBank/DDBJ whole genome shotgun (WGS) entry which is preliminary data.</text>
</comment>
<organism evidence="1 2">
    <name type="scientific">Sphingobium indicum F2</name>
    <dbReference type="NCBI Taxonomy" id="1450518"/>
    <lineage>
        <taxon>Bacteria</taxon>
        <taxon>Pseudomonadati</taxon>
        <taxon>Pseudomonadota</taxon>
        <taxon>Alphaproteobacteria</taxon>
        <taxon>Sphingomonadales</taxon>
        <taxon>Sphingomonadaceae</taxon>
        <taxon>Sphingobium</taxon>
    </lineage>
</organism>
<dbReference type="Proteomes" id="UP000028135">
    <property type="component" value="Unassembled WGS sequence"/>
</dbReference>
<proteinExistence type="predicted"/>
<dbReference type="AlphaFoldDB" id="A0A8E0WQ35"/>
<dbReference type="RefSeq" id="WP_013039363.1">
    <property type="nucleotide sequence ID" value="NZ_JANF02000082.1"/>
</dbReference>
<dbReference type="EMBL" id="JANF02000082">
    <property type="protein sequence ID" value="KER35179.1"/>
    <property type="molecule type" value="Genomic_DNA"/>
</dbReference>
<gene>
    <name evidence="1" type="ORF">AL00_17640</name>
</gene>
<accession>A0A8E0WQ35</accession>
<sequence length="63" mass="7402">MGDDLYNLISDCKDRIDNNPSIKVDGKALIEMLYWLYAGEWDHLELHEARKITETMEARIFSN</sequence>